<keyword evidence="3" id="KW-1185">Reference proteome</keyword>
<feature type="domain" description="Cysteine-rich" evidence="1">
    <location>
        <begin position="205"/>
        <end position="288"/>
    </location>
</feature>
<evidence type="ECO:0000313" key="3">
    <source>
        <dbReference type="Proteomes" id="UP000277582"/>
    </source>
</evidence>
<dbReference type="AlphaFoldDB" id="A0A429GVG1"/>
<protein>
    <submittedName>
        <fullName evidence="2">(Fe-S)-binding protein</fullName>
    </submittedName>
</protein>
<dbReference type="InterPro" id="IPR004017">
    <property type="entry name" value="Cys_rich_dom"/>
</dbReference>
<dbReference type="InterPro" id="IPR051460">
    <property type="entry name" value="HdrC_iron-sulfur_subunit"/>
</dbReference>
<evidence type="ECO:0000259" key="1">
    <source>
        <dbReference type="Pfam" id="PF02754"/>
    </source>
</evidence>
<dbReference type="Pfam" id="PF02754">
    <property type="entry name" value="CCG"/>
    <property type="match status" value="1"/>
</dbReference>
<comment type="caution">
    <text evidence="2">The sequence shown here is derived from an EMBL/GenBank/DDBJ whole genome shotgun (WGS) entry which is preliminary data.</text>
</comment>
<name>A0A429GVG1_9CREN</name>
<dbReference type="GO" id="GO:0005886">
    <property type="term" value="C:plasma membrane"/>
    <property type="evidence" value="ECO:0007669"/>
    <property type="project" value="TreeGrafter"/>
</dbReference>
<accession>A0A429GVG1</accession>
<reference evidence="2 3" key="1">
    <citation type="submission" date="2018-10" db="EMBL/GenBank/DDBJ databases">
        <title>Co-occurring genomic capacity for anaerobic methane metabolism and dissimilatory sulfite reduction discovered in the Korarchaeota.</title>
        <authorList>
            <person name="Mckay L.J."/>
            <person name="Dlakic M."/>
            <person name="Fields M.W."/>
            <person name="Delmont T.O."/>
            <person name="Eren A.M."/>
            <person name="Jay Z.J."/>
            <person name="Klingelsmith K.B."/>
            <person name="Rusch D.B."/>
            <person name="Inskeep W.P."/>
        </authorList>
    </citation>
    <scope>NUCLEOTIDE SEQUENCE [LARGE SCALE GENOMIC DNA]</scope>
    <source>
        <strain evidence="2 3">MDKW</strain>
    </source>
</reference>
<dbReference type="GO" id="GO:0016491">
    <property type="term" value="F:oxidoreductase activity"/>
    <property type="evidence" value="ECO:0007669"/>
    <property type="project" value="UniProtKB-ARBA"/>
</dbReference>
<dbReference type="OrthoDB" id="42878at2157"/>
<dbReference type="PANTHER" id="PTHR43255">
    <property type="entry name" value="IRON-SULFUR-BINDING OXIDOREDUCTASE FADF-RELATED-RELATED"/>
    <property type="match status" value="1"/>
</dbReference>
<proteinExistence type="predicted"/>
<dbReference type="Proteomes" id="UP000277582">
    <property type="component" value="Unassembled WGS sequence"/>
</dbReference>
<dbReference type="RefSeq" id="WP_125670422.1">
    <property type="nucleotide sequence ID" value="NZ_RCOS01000028.1"/>
</dbReference>
<sequence length="311" mass="35036">MMREILDIIVENTRRRGSPVPIPERAATGWADGLNIPFGGDTVIYTGLLYQMIPYLNSFVSLLERVEGRGFSPLVLKTGKVFGKLFNLTGIIRVSKEEQMKQLEIVRNIAKLLMKAGISFGYLYGEEMYSGALLHDLGLERDFEKHAAEVYRTLKERGVKKIITIDPHTTNVMRSVYPKYMEFDLEVQSYLELLPEVRGSVKEDVVIHDSCIYARLENVIEQPRSLLSSAGFRIIEPKRSRDMTFCCGGPVESLFPSLSGKIARLRADELRKYGEKVVVMCPICLASLSRAGLKVEDISSCLARSLEGKDF</sequence>
<organism evidence="2 3">
    <name type="scientific">Candidatus Methanodesulfokora washburnensis</name>
    <dbReference type="NCBI Taxonomy" id="2478471"/>
    <lineage>
        <taxon>Archaea</taxon>
        <taxon>Thermoproteota</taxon>
        <taxon>Candidatus Korarchaeia</taxon>
        <taxon>Candidatus Korarchaeia incertae sedis</taxon>
        <taxon>Candidatus Methanodesulfokora</taxon>
    </lineage>
</organism>
<dbReference type="EMBL" id="RCOS01000028">
    <property type="protein sequence ID" value="RSN77733.1"/>
    <property type="molecule type" value="Genomic_DNA"/>
</dbReference>
<dbReference type="PANTHER" id="PTHR43255:SF2">
    <property type="entry name" value="HETERODISULFIDE REDUCTASE RELATED PROTEIN"/>
    <property type="match status" value="1"/>
</dbReference>
<evidence type="ECO:0000313" key="2">
    <source>
        <dbReference type="EMBL" id="RSN77733.1"/>
    </source>
</evidence>
<gene>
    <name evidence="2" type="ORF">D6D85_02140</name>
</gene>